<dbReference type="InterPro" id="IPR048369">
    <property type="entry name" value="COG6_C"/>
</dbReference>
<proteinExistence type="predicted"/>
<dbReference type="PANTHER" id="PTHR21506:SF0">
    <property type="entry name" value="CONSERVED OLIGOMERIC GOLGI COMPLEX SUBUNIT 6"/>
    <property type="match status" value="1"/>
</dbReference>
<dbReference type="PANTHER" id="PTHR21506">
    <property type="entry name" value="COMPONENT OF OLIGOMERIC GOLGI COMPLEX 6"/>
    <property type="match status" value="1"/>
</dbReference>
<name>A0A4Y7L9R4_PAPSO</name>
<evidence type="ECO:0000313" key="2">
    <source>
        <dbReference type="EMBL" id="RZC82274.1"/>
    </source>
</evidence>
<organism evidence="2 3">
    <name type="scientific">Papaver somniferum</name>
    <name type="common">Opium poppy</name>
    <dbReference type="NCBI Taxonomy" id="3469"/>
    <lineage>
        <taxon>Eukaryota</taxon>
        <taxon>Viridiplantae</taxon>
        <taxon>Streptophyta</taxon>
        <taxon>Embryophyta</taxon>
        <taxon>Tracheophyta</taxon>
        <taxon>Spermatophyta</taxon>
        <taxon>Magnoliopsida</taxon>
        <taxon>Ranunculales</taxon>
        <taxon>Papaveraceae</taxon>
        <taxon>Papaveroideae</taxon>
        <taxon>Papaver</taxon>
    </lineage>
</organism>
<dbReference type="GO" id="GO:0017119">
    <property type="term" value="C:Golgi transport complex"/>
    <property type="evidence" value="ECO:0007669"/>
    <property type="project" value="InterPro"/>
</dbReference>
<gene>
    <name evidence="2" type="ORF">C5167_045060</name>
</gene>
<protein>
    <recommendedName>
        <fullName evidence="1">Conserved Oligomeric Golgi complex subunit 6 C-terminal domain-containing protein</fullName>
    </recommendedName>
</protein>
<reference evidence="2 3" key="1">
    <citation type="journal article" date="2018" name="Science">
        <title>The opium poppy genome and morphinan production.</title>
        <authorList>
            <person name="Guo L."/>
            <person name="Winzer T."/>
            <person name="Yang X."/>
            <person name="Li Y."/>
            <person name="Ning Z."/>
            <person name="He Z."/>
            <person name="Teodor R."/>
            <person name="Lu Y."/>
            <person name="Bowser T.A."/>
            <person name="Graham I.A."/>
            <person name="Ye K."/>
        </authorList>
    </citation>
    <scope>NUCLEOTIDE SEQUENCE [LARGE SCALE GENOMIC DNA]</scope>
    <source>
        <strain evidence="3">cv. HN1</strain>
        <tissue evidence="2">Leaves</tissue>
    </source>
</reference>
<dbReference type="Gramene" id="RZC82274">
    <property type="protein sequence ID" value="RZC82274"/>
    <property type="gene ID" value="C5167_045060"/>
</dbReference>
<accession>A0A4Y7L9R4</accession>
<dbReference type="InterPro" id="IPR010490">
    <property type="entry name" value="COG6"/>
</dbReference>
<feature type="domain" description="Conserved Oligomeric Golgi complex subunit 6 C-terminal" evidence="1">
    <location>
        <begin position="58"/>
        <end position="110"/>
    </location>
</feature>
<dbReference type="STRING" id="3469.A0A4Y7L9R4"/>
<dbReference type="GO" id="GO:0006891">
    <property type="term" value="P:intra-Golgi vesicle-mediated transport"/>
    <property type="evidence" value="ECO:0007669"/>
    <property type="project" value="InterPro"/>
</dbReference>
<dbReference type="Pfam" id="PF20653">
    <property type="entry name" value="COG6_C"/>
    <property type="match status" value="1"/>
</dbReference>
<evidence type="ECO:0000313" key="3">
    <source>
        <dbReference type="Proteomes" id="UP000316621"/>
    </source>
</evidence>
<dbReference type="AlphaFoldDB" id="A0A4Y7L9R4"/>
<dbReference type="EMBL" id="CM010725">
    <property type="protein sequence ID" value="RZC82274.1"/>
    <property type="molecule type" value="Genomic_DNA"/>
</dbReference>
<dbReference type="Proteomes" id="UP000316621">
    <property type="component" value="Chromosome 11"/>
</dbReference>
<evidence type="ECO:0000259" key="1">
    <source>
        <dbReference type="Pfam" id="PF20653"/>
    </source>
</evidence>
<keyword evidence="3" id="KW-1185">Reference proteome</keyword>
<sequence length="113" mass="12984">MVVVEEEEDRKHLGTRLIQRGRDGILGLLNSNQQKMVVFYSEGDRWVQAECKNVSSCCRWVQAEYKRLGDSDNPDVSELLKTAVRCLKERPVLFKYCAEEVANMRRHALLGGL</sequence>